<feature type="transmembrane region" description="Helical" evidence="1">
    <location>
        <begin position="130"/>
        <end position="156"/>
    </location>
</feature>
<evidence type="ECO:0000313" key="2">
    <source>
        <dbReference type="EMBL" id="BAQ24735.1"/>
    </source>
</evidence>
<dbReference type="KEGG" id="strg:SRT_14740"/>
<dbReference type="NCBIfam" id="TIGR03733">
    <property type="entry name" value="lanti_perm_MutG"/>
    <property type="match status" value="1"/>
</dbReference>
<organism evidence="2 3">
    <name type="scientific">Streptococcus troglodytae</name>
    <dbReference type="NCBI Taxonomy" id="1111760"/>
    <lineage>
        <taxon>Bacteria</taxon>
        <taxon>Bacillati</taxon>
        <taxon>Bacillota</taxon>
        <taxon>Bacilli</taxon>
        <taxon>Lactobacillales</taxon>
        <taxon>Streptococcaceae</taxon>
        <taxon>Streptococcus</taxon>
    </lineage>
</organism>
<dbReference type="EMBL" id="AP014612">
    <property type="protein sequence ID" value="BAQ24735.1"/>
    <property type="molecule type" value="Genomic_DNA"/>
</dbReference>
<gene>
    <name evidence="2" type="primary">mutG</name>
    <name evidence="2" type="ORF">SRT_14740</name>
</gene>
<name>A0A1L7LKI4_9STRE</name>
<dbReference type="Proteomes" id="UP000217758">
    <property type="component" value="Chromosome"/>
</dbReference>
<feature type="transmembrane region" description="Helical" evidence="1">
    <location>
        <begin position="19"/>
        <end position="38"/>
    </location>
</feature>
<feature type="transmembrane region" description="Helical" evidence="1">
    <location>
        <begin position="217"/>
        <end position="238"/>
    </location>
</feature>
<accession>A0A1L7LKI4</accession>
<keyword evidence="1" id="KW-0812">Transmembrane</keyword>
<evidence type="ECO:0000313" key="3">
    <source>
        <dbReference type="Proteomes" id="UP000217758"/>
    </source>
</evidence>
<sequence>MVKLICAEFLKYNRTFLPWIHIILPVSIAVLTAVFGLVTPAYSWGSITSGYLQVLGIAFPLVIAIICSKAVELEAEAGHFQTVLANSQRKVLYFIKLVSLMLMEIIAVCLALSVFGLLYRSKADVPYLAFYGYAGLLLIASTVILYLLHLVIAFLFGNGATIGLGIFEVLVSALLLTGLGDSIWQFVPAAWPARLMGTLFEMLQYPDQNPIFTQQLLFWLEVACPATLLGLFISLLWFDRWQGRSSGE</sequence>
<keyword evidence="3" id="KW-1185">Reference proteome</keyword>
<feature type="transmembrane region" description="Helical" evidence="1">
    <location>
        <begin position="162"/>
        <end position="179"/>
    </location>
</feature>
<dbReference type="AlphaFoldDB" id="A0A1L7LKI4"/>
<keyword evidence="1" id="KW-1133">Transmembrane helix</keyword>
<evidence type="ECO:0000256" key="1">
    <source>
        <dbReference type="SAM" id="Phobius"/>
    </source>
</evidence>
<keyword evidence="1" id="KW-0472">Membrane</keyword>
<feature type="transmembrane region" description="Helical" evidence="1">
    <location>
        <begin position="50"/>
        <end position="71"/>
    </location>
</feature>
<proteinExistence type="predicted"/>
<dbReference type="CDD" id="cd21808">
    <property type="entry name" value="ABC-2_lan_permease_MutG"/>
    <property type="match status" value="1"/>
</dbReference>
<dbReference type="InterPro" id="IPR022294">
    <property type="entry name" value="ABC-transptr_permeasesu"/>
</dbReference>
<feature type="transmembrane region" description="Helical" evidence="1">
    <location>
        <begin position="91"/>
        <end position="118"/>
    </location>
</feature>
<reference evidence="2 3" key="1">
    <citation type="journal article" date="2016" name="Microbiol. Immunol.">
        <title>Complete genome sequence of Streptococcus troglodytae TKU31 isolated from the oral cavity of a chimpanzee (Pan troglodytes).</title>
        <authorList>
            <person name="Okamoto M."/>
            <person name="Naito M."/>
            <person name="Miyanohara M."/>
            <person name="Imai S."/>
            <person name="Nomura Y."/>
            <person name="Saito W."/>
            <person name="Momoi Y."/>
            <person name="Takada K."/>
            <person name="Miyabe-Nishiwaki T."/>
            <person name="Tomonaga M."/>
            <person name="Hanada N."/>
        </authorList>
    </citation>
    <scope>NUCLEOTIDE SEQUENCE [LARGE SCALE GENOMIC DNA]</scope>
    <source>
        <strain evidence="3">TKU 31</strain>
    </source>
</reference>
<dbReference type="RefSeq" id="WP_128833579.1">
    <property type="nucleotide sequence ID" value="NZ_AP014612.1"/>
</dbReference>
<protein>
    <submittedName>
        <fullName evidence="2">MutG protein</fullName>
    </submittedName>
</protein>